<dbReference type="PANTHER" id="PTHR15454">
    <property type="entry name" value="NISCHARIN RELATED"/>
    <property type="match status" value="1"/>
</dbReference>
<dbReference type="AlphaFoldDB" id="A0A3Q2XAJ1"/>
<dbReference type="OMA" id="LHWINGR"/>
<keyword evidence="7" id="KW-0969">Cilium</keyword>
<protein>
    <recommendedName>
        <fullName evidence="10">Leucine-rich repeat-containing protein 23</fullName>
    </recommendedName>
</protein>
<keyword evidence="8" id="KW-0206">Cytoskeleton</keyword>
<evidence type="ECO:0000256" key="5">
    <source>
        <dbReference type="ARBA" id="ARBA00022846"/>
    </source>
</evidence>
<dbReference type="InterPro" id="IPR032675">
    <property type="entry name" value="LRR_dom_sf"/>
</dbReference>
<dbReference type="Gene3D" id="3.80.10.10">
    <property type="entry name" value="Ribonuclease Inhibitor"/>
    <property type="match status" value="2"/>
</dbReference>
<keyword evidence="2" id="KW-0963">Cytoplasm</keyword>
<dbReference type="InterPro" id="IPR001611">
    <property type="entry name" value="Leu-rich_rpt"/>
</dbReference>
<evidence type="ECO:0000256" key="1">
    <source>
        <dbReference type="ARBA" id="ARBA00004611"/>
    </source>
</evidence>
<proteinExistence type="predicted"/>
<accession>A0A3Q2XAJ1</accession>
<dbReference type="PROSITE" id="PS51450">
    <property type="entry name" value="LRR"/>
    <property type="match status" value="4"/>
</dbReference>
<keyword evidence="4" id="KW-0677">Repeat</keyword>
<evidence type="ECO:0000256" key="6">
    <source>
        <dbReference type="ARBA" id="ARBA00023054"/>
    </source>
</evidence>
<dbReference type="SUPFAM" id="SSF52058">
    <property type="entry name" value="L domain-like"/>
    <property type="match status" value="1"/>
</dbReference>
<reference evidence="12" key="2">
    <citation type="submission" date="2025-09" db="UniProtKB">
        <authorList>
            <consortium name="Ensembl"/>
        </authorList>
    </citation>
    <scope>IDENTIFICATION</scope>
</reference>
<reference evidence="12" key="1">
    <citation type="submission" date="2025-08" db="UniProtKB">
        <authorList>
            <consortium name="Ensembl"/>
        </authorList>
    </citation>
    <scope>IDENTIFICATION</scope>
</reference>
<name>A0A3Q2XAJ1_HIPCM</name>
<keyword evidence="9" id="KW-0966">Cell projection</keyword>
<evidence type="ECO:0000313" key="13">
    <source>
        <dbReference type="Proteomes" id="UP000264820"/>
    </source>
</evidence>
<dbReference type="GO" id="GO:0005737">
    <property type="term" value="C:cytoplasm"/>
    <property type="evidence" value="ECO:0007669"/>
    <property type="project" value="TreeGrafter"/>
</dbReference>
<sequence>MDEESVSSDVENGEENQDEDEEAIEVRPLDQDIIIPGLSLLCRTGNGLRHAFIKVVLKDKRLSDMAAISNYVHLRFMDVSNNRISDLSPLSSLTQLLWLKIDKNYVTCFQGQTFSQLAYLQWLSMAANRLTEVEGLVGPALESLNLSGNRIQRLNGLESCLFSKLATLELRGNRLTTTNGINLPNLQRLYLAQNLITSLEGMEKLESLTTLHLRNNKLANLDGLSANMKCLQYLNIRSNDFLDETCLRALGHVSKTLRVVVLSENPLDGTTDYRPYVLTLIPKLERLDKEPVSLEERAEVWKTIKEEHNHND</sequence>
<dbReference type="Proteomes" id="UP000264820">
    <property type="component" value="Unplaced"/>
</dbReference>
<evidence type="ECO:0000256" key="4">
    <source>
        <dbReference type="ARBA" id="ARBA00022737"/>
    </source>
</evidence>
<feature type="region of interest" description="Disordered" evidence="11">
    <location>
        <begin position="1"/>
        <end position="23"/>
    </location>
</feature>
<dbReference type="Ensembl" id="ENSHCOT00000012439.1">
    <property type="protein sequence ID" value="ENSHCOP00000001240.1"/>
    <property type="gene ID" value="ENSHCOG00000002211.1"/>
</dbReference>
<dbReference type="FunFam" id="3.80.10.10:FF:001051">
    <property type="entry name" value="Leucine-rich repeat-containing 23"/>
    <property type="match status" value="1"/>
</dbReference>
<evidence type="ECO:0000256" key="9">
    <source>
        <dbReference type="ARBA" id="ARBA00023273"/>
    </source>
</evidence>
<dbReference type="Pfam" id="PF14580">
    <property type="entry name" value="LRR_9"/>
    <property type="match status" value="1"/>
</dbReference>
<dbReference type="InterPro" id="IPR003591">
    <property type="entry name" value="Leu-rich_rpt_typical-subtyp"/>
</dbReference>
<comment type="subcellular location">
    <subcellularLocation>
        <location evidence="1">Cytoplasm</location>
        <location evidence="1">Cytoskeleton</location>
        <location evidence="1">Flagellum axoneme</location>
    </subcellularLocation>
</comment>
<evidence type="ECO:0000256" key="7">
    <source>
        <dbReference type="ARBA" id="ARBA00023069"/>
    </source>
</evidence>
<dbReference type="Pfam" id="PF00560">
    <property type="entry name" value="LRR_1"/>
    <property type="match status" value="1"/>
</dbReference>
<dbReference type="Pfam" id="PF13855">
    <property type="entry name" value="LRR_8"/>
    <property type="match status" value="1"/>
</dbReference>
<keyword evidence="5" id="KW-0282">Flagellum</keyword>
<dbReference type="GeneTree" id="ENSGT00940000160369"/>
<keyword evidence="13" id="KW-1185">Reference proteome</keyword>
<organism evidence="12 13">
    <name type="scientific">Hippocampus comes</name>
    <name type="common">Tiger tail seahorse</name>
    <dbReference type="NCBI Taxonomy" id="109280"/>
    <lineage>
        <taxon>Eukaryota</taxon>
        <taxon>Metazoa</taxon>
        <taxon>Chordata</taxon>
        <taxon>Craniata</taxon>
        <taxon>Vertebrata</taxon>
        <taxon>Euteleostomi</taxon>
        <taxon>Actinopterygii</taxon>
        <taxon>Neopterygii</taxon>
        <taxon>Teleostei</taxon>
        <taxon>Neoteleostei</taxon>
        <taxon>Acanthomorphata</taxon>
        <taxon>Syngnathiaria</taxon>
        <taxon>Syngnathiformes</taxon>
        <taxon>Syngnathoidei</taxon>
        <taxon>Syngnathidae</taxon>
        <taxon>Hippocampus</taxon>
    </lineage>
</organism>
<keyword evidence="6" id="KW-0175">Coiled coil</keyword>
<evidence type="ECO:0000256" key="10">
    <source>
        <dbReference type="ARBA" id="ARBA00071477"/>
    </source>
</evidence>
<keyword evidence="3" id="KW-0433">Leucine-rich repeat</keyword>
<evidence type="ECO:0000313" key="12">
    <source>
        <dbReference type="Ensembl" id="ENSHCOP00000001240.1"/>
    </source>
</evidence>
<dbReference type="SMART" id="SM00365">
    <property type="entry name" value="LRR_SD22"/>
    <property type="match status" value="6"/>
</dbReference>
<dbReference type="PANTHER" id="PTHR15454:SF47">
    <property type="entry name" value="LEUCINE-RICH REPEAT-CONTAINING PROTEIN 23"/>
    <property type="match status" value="1"/>
</dbReference>
<evidence type="ECO:0000256" key="2">
    <source>
        <dbReference type="ARBA" id="ARBA00022490"/>
    </source>
</evidence>
<evidence type="ECO:0000256" key="11">
    <source>
        <dbReference type="SAM" id="MobiDB-lite"/>
    </source>
</evidence>
<evidence type="ECO:0000256" key="8">
    <source>
        <dbReference type="ARBA" id="ARBA00023212"/>
    </source>
</evidence>
<dbReference type="SMART" id="SM00369">
    <property type="entry name" value="LRR_TYP"/>
    <property type="match status" value="4"/>
</dbReference>
<evidence type="ECO:0000256" key="3">
    <source>
        <dbReference type="ARBA" id="ARBA00022614"/>
    </source>
</evidence>